<dbReference type="Proteomes" id="UP000650533">
    <property type="component" value="Chromosome 3"/>
</dbReference>
<dbReference type="GeneID" id="67025442"/>
<evidence type="ECO:0000313" key="2">
    <source>
        <dbReference type="EMBL" id="QRW18238.1"/>
    </source>
</evidence>
<dbReference type="KEGG" id="rsx:RhiXN_03162"/>
<protein>
    <submittedName>
        <fullName evidence="2">Uncharacterized protein</fullName>
    </submittedName>
</protein>
<reference evidence="2" key="1">
    <citation type="submission" date="2020-05" db="EMBL/GenBank/DDBJ databases">
        <title>Evolutionary and genomic comparisons of hybrid uninucleate and nonhybrid Rhizoctonia fungi.</title>
        <authorList>
            <person name="Li C."/>
            <person name="Chen X."/>
        </authorList>
    </citation>
    <scope>NUCLEOTIDE SEQUENCE</scope>
    <source>
        <strain evidence="2">AG-1 IA</strain>
    </source>
</reference>
<gene>
    <name evidence="2" type="ORF">RhiXN_03162</name>
</gene>
<feature type="region of interest" description="Disordered" evidence="1">
    <location>
        <begin position="40"/>
        <end position="80"/>
    </location>
</feature>
<dbReference type="RefSeq" id="XP_043178475.1">
    <property type="nucleotide sequence ID" value="XM_043322979.1"/>
</dbReference>
<dbReference type="EMBL" id="CP059660">
    <property type="protein sequence ID" value="QRW18238.1"/>
    <property type="molecule type" value="Genomic_DNA"/>
</dbReference>
<sequence length="80" mass="9006">MNIIRKRRKRKDAAALPQYADLTPLEGIQSQRAYNTLQSLGHNTAAMSPAPSMDYHHPQDNQALPPYELPKQPPLAKTRS</sequence>
<accession>A0A8H8SVJ8</accession>
<proteinExistence type="predicted"/>
<organism evidence="2 3">
    <name type="scientific">Rhizoctonia solani</name>
    <dbReference type="NCBI Taxonomy" id="456999"/>
    <lineage>
        <taxon>Eukaryota</taxon>
        <taxon>Fungi</taxon>
        <taxon>Dikarya</taxon>
        <taxon>Basidiomycota</taxon>
        <taxon>Agaricomycotina</taxon>
        <taxon>Agaricomycetes</taxon>
        <taxon>Cantharellales</taxon>
        <taxon>Ceratobasidiaceae</taxon>
        <taxon>Rhizoctonia</taxon>
    </lineage>
</organism>
<dbReference type="AlphaFoldDB" id="A0A8H8SVJ8"/>
<evidence type="ECO:0000313" key="3">
    <source>
        <dbReference type="Proteomes" id="UP000650533"/>
    </source>
</evidence>
<name>A0A8H8SVJ8_9AGAM</name>
<evidence type="ECO:0000256" key="1">
    <source>
        <dbReference type="SAM" id="MobiDB-lite"/>
    </source>
</evidence>